<evidence type="ECO:0000313" key="2">
    <source>
        <dbReference type="EMBL" id="CAD8396479.1"/>
    </source>
</evidence>
<feature type="region of interest" description="Disordered" evidence="1">
    <location>
        <begin position="213"/>
        <end position="346"/>
    </location>
</feature>
<feature type="compositionally biased region" description="Basic and acidic residues" evidence="1">
    <location>
        <begin position="248"/>
        <end position="271"/>
    </location>
</feature>
<evidence type="ECO:0000256" key="1">
    <source>
        <dbReference type="SAM" id="MobiDB-lite"/>
    </source>
</evidence>
<feature type="compositionally biased region" description="Low complexity" evidence="1">
    <location>
        <begin position="98"/>
        <end position="109"/>
    </location>
</feature>
<feature type="compositionally biased region" description="Polar residues" evidence="1">
    <location>
        <begin position="309"/>
        <end position="332"/>
    </location>
</feature>
<sequence>MKKRCGMCSSCKSMPPWAPERLAKMDPEKRSKVVRSVEDLMNRREKFLNIPEPEGTQTHITDQELLEGDHTQRSTEDPVLPPATQKAETIDQREKANSSESVSVPIEPSTPCAGAEIKADRLSVEKPQVLVSTTAMNEDRVMGVQTSGFDHERELDFQDAVSKLADDTQGHASNLDSPSTQNENIMEEISLVNRDRSHKVAQEPVIDAVTASPDRLLSQVSEAPSEGLDARDESGLLMKQAMLEDDDMKTAEPEKLTVDSRDVDEGRKLGDDDVLDEPAAQLAESDEVDQDLPLDSTPKPDAQQESRGDSSSSIADPVQTPLTIQDQQTTPVDSPAPFSTEENTTV</sequence>
<protein>
    <submittedName>
        <fullName evidence="2">Uncharacterized protein</fullName>
    </submittedName>
</protein>
<organism evidence="2">
    <name type="scientific">Rhodosorus marinus</name>
    <dbReference type="NCBI Taxonomy" id="101924"/>
    <lineage>
        <taxon>Eukaryota</taxon>
        <taxon>Rhodophyta</taxon>
        <taxon>Stylonematophyceae</taxon>
        <taxon>Stylonematales</taxon>
        <taxon>Stylonemataceae</taxon>
        <taxon>Rhodosorus</taxon>
    </lineage>
</organism>
<feature type="compositionally biased region" description="Basic and acidic residues" evidence="1">
    <location>
        <begin position="88"/>
        <end position="97"/>
    </location>
</feature>
<dbReference type="EMBL" id="HBEK01011775">
    <property type="protein sequence ID" value="CAD8396479.1"/>
    <property type="molecule type" value="Transcribed_RNA"/>
</dbReference>
<accession>A0A7S0G5A3</accession>
<dbReference type="AlphaFoldDB" id="A0A7S0G5A3"/>
<proteinExistence type="predicted"/>
<gene>
    <name evidence="2" type="ORF">RMAR0315_LOCUS6466</name>
</gene>
<name>A0A7S0G5A3_9RHOD</name>
<reference evidence="2" key="1">
    <citation type="submission" date="2021-01" db="EMBL/GenBank/DDBJ databases">
        <authorList>
            <person name="Corre E."/>
            <person name="Pelletier E."/>
            <person name="Niang G."/>
            <person name="Scheremetjew M."/>
            <person name="Finn R."/>
            <person name="Kale V."/>
            <person name="Holt S."/>
            <person name="Cochrane G."/>
            <person name="Meng A."/>
            <person name="Brown T."/>
            <person name="Cohen L."/>
        </authorList>
    </citation>
    <scope>NUCLEOTIDE SEQUENCE</scope>
    <source>
        <strain evidence="2">UTEX LB 2760</strain>
    </source>
</reference>
<feature type="region of interest" description="Disordered" evidence="1">
    <location>
        <begin position="46"/>
        <end position="112"/>
    </location>
</feature>
<feature type="compositionally biased region" description="Basic and acidic residues" evidence="1">
    <location>
        <begin position="67"/>
        <end position="76"/>
    </location>
</feature>